<dbReference type="InParanoid" id="A0A0C3D1X0"/>
<keyword evidence="2" id="KW-1185">Reference proteome</keyword>
<proteinExistence type="predicted"/>
<sequence>MPNTSTSRLKAIFWFRVSRASSDVFSGAYTSFLSLLMCFHHPGCFSVSLPSLRAVFGLPSMLCTPVHTLYRSAWFPGPSASPVCHISALAVVFASFRTLCACVLMPDTPARDVSERHWLLCARSCASTRYY</sequence>
<dbReference type="EMBL" id="KN822451">
    <property type="protein sequence ID" value="KIM50404.1"/>
    <property type="molecule type" value="Genomic_DNA"/>
</dbReference>
<gene>
    <name evidence="1" type="ORF">SCLCIDRAFT_861458</name>
</gene>
<evidence type="ECO:0000313" key="1">
    <source>
        <dbReference type="EMBL" id="KIM50404.1"/>
    </source>
</evidence>
<dbReference type="AlphaFoldDB" id="A0A0C3D1X0"/>
<evidence type="ECO:0000313" key="2">
    <source>
        <dbReference type="Proteomes" id="UP000053989"/>
    </source>
</evidence>
<protein>
    <submittedName>
        <fullName evidence="1">Uncharacterized protein</fullName>
    </submittedName>
</protein>
<accession>A0A0C3D1X0</accession>
<name>A0A0C3D1X0_9AGAM</name>
<dbReference type="HOGENOM" id="CLU_1928827_0_0_1"/>
<reference evidence="2" key="2">
    <citation type="submission" date="2015-01" db="EMBL/GenBank/DDBJ databases">
        <title>Evolutionary Origins and Diversification of the Mycorrhizal Mutualists.</title>
        <authorList>
            <consortium name="DOE Joint Genome Institute"/>
            <consortium name="Mycorrhizal Genomics Consortium"/>
            <person name="Kohler A."/>
            <person name="Kuo A."/>
            <person name="Nagy L.G."/>
            <person name="Floudas D."/>
            <person name="Copeland A."/>
            <person name="Barry K.W."/>
            <person name="Cichocki N."/>
            <person name="Veneault-Fourrey C."/>
            <person name="LaButti K."/>
            <person name="Lindquist E.A."/>
            <person name="Lipzen A."/>
            <person name="Lundell T."/>
            <person name="Morin E."/>
            <person name="Murat C."/>
            <person name="Riley R."/>
            <person name="Ohm R."/>
            <person name="Sun H."/>
            <person name="Tunlid A."/>
            <person name="Henrissat B."/>
            <person name="Grigoriev I.V."/>
            <person name="Hibbett D.S."/>
            <person name="Martin F."/>
        </authorList>
    </citation>
    <scope>NUCLEOTIDE SEQUENCE [LARGE SCALE GENOMIC DNA]</scope>
    <source>
        <strain evidence="2">Foug A</strain>
    </source>
</reference>
<reference evidence="1 2" key="1">
    <citation type="submission" date="2014-04" db="EMBL/GenBank/DDBJ databases">
        <authorList>
            <consortium name="DOE Joint Genome Institute"/>
            <person name="Kuo A."/>
            <person name="Kohler A."/>
            <person name="Nagy L.G."/>
            <person name="Floudas D."/>
            <person name="Copeland A."/>
            <person name="Barry K.W."/>
            <person name="Cichocki N."/>
            <person name="Veneault-Fourrey C."/>
            <person name="LaButti K."/>
            <person name="Lindquist E.A."/>
            <person name="Lipzen A."/>
            <person name="Lundell T."/>
            <person name="Morin E."/>
            <person name="Murat C."/>
            <person name="Sun H."/>
            <person name="Tunlid A."/>
            <person name="Henrissat B."/>
            <person name="Grigoriev I.V."/>
            <person name="Hibbett D.S."/>
            <person name="Martin F."/>
            <person name="Nordberg H.P."/>
            <person name="Cantor M.N."/>
            <person name="Hua S.X."/>
        </authorList>
    </citation>
    <scope>NUCLEOTIDE SEQUENCE [LARGE SCALE GENOMIC DNA]</scope>
    <source>
        <strain evidence="1 2">Foug A</strain>
    </source>
</reference>
<organism evidence="1 2">
    <name type="scientific">Scleroderma citrinum Foug A</name>
    <dbReference type="NCBI Taxonomy" id="1036808"/>
    <lineage>
        <taxon>Eukaryota</taxon>
        <taxon>Fungi</taxon>
        <taxon>Dikarya</taxon>
        <taxon>Basidiomycota</taxon>
        <taxon>Agaricomycotina</taxon>
        <taxon>Agaricomycetes</taxon>
        <taxon>Agaricomycetidae</taxon>
        <taxon>Boletales</taxon>
        <taxon>Sclerodermatineae</taxon>
        <taxon>Sclerodermataceae</taxon>
        <taxon>Scleroderma</taxon>
    </lineage>
</organism>
<dbReference type="Proteomes" id="UP000053989">
    <property type="component" value="Unassembled WGS sequence"/>
</dbReference>